<dbReference type="AlphaFoldDB" id="A0A0E9QJ95"/>
<organism evidence="1">
    <name type="scientific">Anguilla anguilla</name>
    <name type="common">European freshwater eel</name>
    <name type="synonym">Muraena anguilla</name>
    <dbReference type="NCBI Taxonomy" id="7936"/>
    <lineage>
        <taxon>Eukaryota</taxon>
        <taxon>Metazoa</taxon>
        <taxon>Chordata</taxon>
        <taxon>Craniata</taxon>
        <taxon>Vertebrata</taxon>
        <taxon>Euteleostomi</taxon>
        <taxon>Actinopterygii</taxon>
        <taxon>Neopterygii</taxon>
        <taxon>Teleostei</taxon>
        <taxon>Anguilliformes</taxon>
        <taxon>Anguillidae</taxon>
        <taxon>Anguilla</taxon>
    </lineage>
</organism>
<reference evidence="1" key="2">
    <citation type="journal article" date="2015" name="Fish Shellfish Immunol.">
        <title>Early steps in the European eel (Anguilla anguilla)-Vibrio vulnificus interaction in the gills: Role of the RtxA13 toxin.</title>
        <authorList>
            <person name="Callol A."/>
            <person name="Pajuelo D."/>
            <person name="Ebbesson L."/>
            <person name="Teles M."/>
            <person name="MacKenzie S."/>
            <person name="Amaro C."/>
        </authorList>
    </citation>
    <scope>NUCLEOTIDE SEQUENCE</scope>
</reference>
<evidence type="ECO:0000313" key="1">
    <source>
        <dbReference type="EMBL" id="JAH16956.1"/>
    </source>
</evidence>
<name>A0A0E9QJ95_ANGAN</name>
<dbReference type="EMBL" id="GBXM01091621">
    <property type="protein sequence ID" value="JAH16956.1"/>
    <property type="molecule type" value="Transcribed_RNA"/>
</dbReference>
<proteinExistence type="predicted"/>
<reference evidence="1" key="1">
    <citation type="submission" date="2014-11" db="EMBL/GenBank/DDBJ databases">
        <authorList>
            <person name="Amaro Gonzalez C."/>
        </authorList>
    </citation>
    <scope>NUCLEOTIDE SEQUENCE</scope>
</reference>
<sequence>MQLTGWSSQPPHYKPQLVLFSRFSQSPVSSHVRTHHRPSAYCITSTL</sequence>
<protein>
    <submittedName>
        <fullName evidence="1">Uncharacterized protein</fullName>
    </submittedName>
</protein>
<accession>A0A0E9QJ95</accession>